<feature type="compositionally biased region" description="Low complexity" evidence="1">
    <location>
        <begin position="66"/>
        <end position="78"/>
    </location>
</feature>
<dbReference type="GeneID" id="54566608"/>
<feature type="compositionally biased region" description="Basic residues" evidence="1">
    <location>
        <begin position="159"/>
        <end position="170"/>
    </location>
</feature>
<feature type="compositionally biased region" description="Polar residues" evidence="1">
    <location>
        <begin position="91"/>
        <end position="113"/>
    </location>
</feature>
<dbReference type="Proteomes" id="UP000799537">
    <property type="component" value="Unassembled WGS sequence"/>
</dbReference>
<reference evidence="2" key="1">
    <citation type="journal article" date="2020" name="Stud. Mycol.">
        <title>101 Dothideomycetes genomes: a test case for predicting lifestyles and emergence of pathogens.</title>
        <authorList>
            <person name="Haridas S."/>
            <person name="Albert R."/>
            <person name="Binder M."/>
            <person name="Bloem J."/>
            <person name="Labutti K."/>
            <person name="Salamov A."/>
            <person name="Andreopoulos B."/>
            <person name="Baker S."/>
            <person name="Barry K."/>
            <person name="Bills G."/>
            <person name="Bluhm B."/>
            <person name="Cannon C."/>
            <person name="Castanera R."/>
            <person name="Culley D."/>
            <person name="Daum C."/>
            <person name="Ezra D."/>
            <person name="Gonzalez J."/>
            <person name="Henrissat B."/>
            <person name="Kuo A."/>
            <person name="Liang C."/>
            <person name="Lipzen A."/>
            <person name="Lutzoni F."/>
            <person name="Magnuson J."/>
            <person name="Mondo S."/>
            <person name="Nolan M."/>
            <person name="Ohm R."/>
            <person name="Pangilinan J."/>
            <person name="Park H.-J."/>
            <person name="Ramirez L."/>
            <person name="Alfaro M."/>
            <person name="Sun H."/>
            <person name="Tritt A."/>
            <person name="Yoshinaga Y."/>
            <person name="Zwiers L.-H."/>
            <person name="Turgeon B."/>
            <person name="Goodwin S."/>
            <person name="Spatafora J."/>
            <person name="Crous P."/>
            <person name="Grigoriev I."/>
        </authorList>
    </citation>
    <scope>NUCLEOTIDE SEQUENCE</scope>
    <source>
        <strain evidence="2">ATCC 36951</strain>
    </source>
</reference>
<name>A0A6A6CDK9_ZASCE</name>
<evidence type="ECO:0000313" key="2">
    <source>
        <dbReference type="EMBL" id="KAF2164300.1"/>
    </source>
</evidence>
<accession>A0A6A6CDK9</accession>
<evidence type="ECO:0000313" key="3">
    <source>
        <dbReference type="Proteomes" id="UP000799537"/>
    </source>
</evidence>
<proteinExistence type="predicted"/>
<dbReference type="EMBL" id="ML993604">
    <property type="protein sequence ID" value="KAF2164300.1"/>
    <property type="molecule type" value="Genomic_DNA"/>
</dbReference>
<evidence type="ECO:0000256" key="1">
    <source>
        <dbReference type="SAM" id="MobiDB-lite"/>
    </source>
</evidence>
<keyword evidence="3" id="KW-1185">Reference proteome</keyword>
<feature type="compositionally biased region" description="Basic and acidic residues" evidence="1">
    <location>
        <begin position="81"/>
        <end position="90"/>
    </location>
</feature>
<gene>
    <name evidence="2" type="ORF">M409DRAFT_56582</name>
</gene>
<feature type="compositionally biased region" description="Polar residues" evidence="1">
    <location>
        <begin position="53"/>
        <end position="65"/>
    </location>
</feature>
<sequence length="170" mass="18885">MGQQQEQIQDLRKQMGRVIAAFWMSKDDEQRDQLLEQKREIQQQIKALVRGGESTQVETSSQQNKTSDAPTAATTAPSNAKPEEVEKQDSETTSQESATTKTAADVASSQTGQPKKRVSRLEREAAKLVATSGNSEEMDNAPRKRVQMGSYAVKDPEPKKRRRNPKQGSP</sequence>
<feature type="region of interest" description="Disordered" evidence="1">
    <location>
        <begin position="49"/>
        <end position="170"/>
    </location>
</feature>
<organism evidence="2 3">
    <name type="scientific">Zasmidium cellare ATCC 36951</name>
    <dbReference type="NCBI Taxonomy" id="1080233"/>
    <lineage>
        <taxon>Eukaryota</taxon>
        <taxon>Fungi</taxon>
        <taxon>Dikarya</taxon>
        <taxon>Ascomycota</taxon>
        <taxon>Pezizomycotina</taxon>
        <taxon>Dothideomycetes</taxon>
        <taxon>Dothideomycetidae</taxon>
        <taxon>Mycosphaerellales</taxon>
        <taxon>Mycosphaerellaceae</taxon>
        <taxon>Zasmidium</taxon>
    </lineage>
</organism>
<protein>
    <submittedName>
        <fullName evidence="2">Uncharacterized protein</fullName>
    </submittedName>
</protein>
<dbReference type="RefSeq" id="XP_033665189.1">
    <property type="nucleotide sequence ID" value="XM_033813336.1"/>
</dbReference>
<dbReference type="AlphaFoldDB" id="A0A6A6CDK9"/>